<feature type="non-terminal residue" evidence="1">
    <location>
        <position position="1"/>
    </location>
</feature>
<name>A0ACA9R402_9GLOM</name>
<proteinExistence type="predicted"/>
<sequence>QPIHPNQNEGLLEGTVIQKAFDLLDKVSEIRNQAVRVTHANQMKQKAYHDQHLQLSPEFGIGDKVLLKNAARKYSHSNKFALKCK</sequence>
<comment type="caution">
    <text evidence="1">The sequence shown here is derived from an EMBL/GenBank/DDBJ whole genome shotgun (WGS) entry which is preliminary data.</text>
</comment>
<gene>
    <name evidence="1" type="ORF">SPELUC_LOCUS16052</name>
</gene>
<protein>
    <submittedName>
        <fullName evidence="1">16309_t:CDS:1</fullName>
    </submittedName>
</protein>
<organism evidence="1 2">
    <name type="scientific">Cetraspora pellucida</name>
    <dbReference type="NCBI Taxonomy" id="1433469"/>
    <lineage>
        <taxon>Eukaryota</taxon>
        <taxon>Fungi</taxon>
        <taxon>Fungi incertae sedis</taxon>
        <taxon>Mucoromycota</taxon>
        <taxon>Glomeromycotina</taxon>
        <taxon>Glomeromycetes</taxon>
        <taxon>Diversisporales</taxon>
        <taxon>Gigasporaceae</taxon>
        <taxon>Cetraspora</taxon>
    </lineage>
</organism>
<evidence type="ECO:0000313" key="1">
    <source>
        <dbReference type="EMBL" id="CAG8775764.1"/>
    </source>
</evidence>
<feature type="non-terminal residue" evidence="1">
    <location>
        <position position="85"/>
    </location>
</feature>
<dbReference type="EMBL" id="CAJVPW010056971">
    <property type="protein sequence ID" value="CAG8775764.1"/>
    <property type="molecule type" value="Genomic_DNA"/>
</dbReference>
<accession>A0ACA9R402</accession>
<reference evidence="1" key="1">
    <citation type="submission" date="2021-06" db="EMBL/GenBank/DDBJ databases">
        <authorList>
            <person name="Kallberg Y."/>
            <person name="Tangrot J."/>
            <person name="Rosling A."/>
        </authorList>
    </citation>
    <scope>NUCLEOTIDE SEQUENCE</scope>
    <source>
        <strain evidence="1">28 12/20/2015</strain>
    </source>
</reference>
<dbReference type="Proteomes" id="UP000789366">
    <property type="component" value="Unassembled WGS sequence"/>
</dbReference>
<evidence type="ECO:0000313" key="2">
    <source>
        <dbReference type="Proteomes" id="UP000789366"/>
    </source>
</evidence>
<keyword evidence="2" id="KW-1185">Reference proteome</keyword>